<dbReference type="InterPro" id="IPR026703">
    <property type="entry name" value="ERICH2"/>
</dbReference>
<dbReference type="PANTHER" id="PTHR21520">
    <property type="entry name" value="GLUTAMATE-RICH PROTEIN 2"/>
    <property type="match status" value="1"/>
</dbReference>
<keyword evidence="3" id="KW-1185">Reference proteome</keyword>
<dbReference type="Proteomes" id="UP000678393">
    <property type="component" value="Unassembled WGS sequence"/>
</dbReference>
<reference evidence="2" key="1">
    <citation type="submission" date="2021-04" db="EMBL/GenBank/DDBJ databases">
        <authorList>
            <consortium name="Molecular Ecology Group"/>
        </authorList>
    </citation>
    <scope>NUCLEOTIDE SEQUENCE</scope>
</reference>
<feature type="compositionally biased region" description="Acidic residues" evidence="1">
    <location>
        <begin position="213"/>
        <end position="232"/>
    </location>
</feature>
<feature type="non-terminal residue" evidence="2">
    <location>
        <position position="287"/>
    </location>
</feature>
<evidence type="ECO:0008006" key="4">
    <source>
        <dbReference type="Google" id="ProtNLM"/>
    </source>
</evidence>
<accession>A0A8S3ZK49</accession>
<dbReference type="EMBL" id="CAJHNH020002589">
    <property type="protein sequence ID" value="CAG5127161.1"/>
    <property type="molecule type" value="Genomic_DNA"/>
</dbReference>
<name>A0A8S3ZK49_9EUPU</name>
<feature type="compositionally biased region" description="Polar residues" evidence="1">
    <location>
        <begin position="55"/>
        <end position="70"/>
    </location>
</feature>
<proteinExistence type="predicted"/>
<feature type="region of interest" description="Disordered" evidence="1">
    <location>
        <begin position="54"/>
        <end position="79"/>
    </location>
</feature>
<dbReference type="OrthoDB" id="9950633at2759"/>
<feature type="compositionally biased region" description="Basic and acidic residues" evidence="1">
    <location>
        <begin position="200"/>
        <end position="212"/>
    </location>
</feature>
<feature type="region of interest" description="Disordered" evidence="1">
    <location>
        <begin position="191"/>
        <end position="238"/>
    </location>
</feature>
<comment type="caution">
    <text evidence="2">The sequence shown here is derived from an EMBL/GenBank/DDBJ whole genome shotgun (WGS) entry which is preliminary data.</text>
</comment>
<sequence length="287" mass="32428">MEASCTKVYLAHGKDLNSSNSYCKQRLDLIGASRKLSKITGCLEIIEGEDDGQSKICQDSASYGRPSSSAGDRPWSRGSIGCFPPRTDSSMSRRMNTPTKQISLQAVRRKEESTEPFVDQVEWQQLTLENNRQIWKPETNTGYPEPAKKLVQADGFRLEAVAETSWQLNEQLLSQPNKVMSKVTSQTETIVEAAEGRGVSNREKNREEKNTDDSDEGEGDDDDDSDSSEEEEEKLRAPNELLMEFVDCLMRKDFQTASKLCKMILLYEPENPEALKFQPLIEEKLEL</sequence>
<protein>
    <recommendedName>
        <fullName evidence="4">Glutamate-rich protein 2</fullName>
    </recommendedName>
</protein>
<evidence type="ECO:0000256" key="1">
    <source>
        <dbReference type="SAM" id="MobiDB-lite"/>
    </source>
</evidence>
<gene>
    <name evidence="2" type="ORF">CUNI_LOCUS12719</name>
</gene>
<dbReference type="PANTHER" id="PTHR21520:SF2">
    <property type="entry name" value="GLUTAMATE-RICH PROTEIN 2"/>
    <property type="match status" value="1"/>
</dbReference>
<dbReference type="AlphaFoldDB" id="A0A8S3ZK49"/>
<evidence type="ECO:0000313" key="3">
    <source>
        <dbReference type="Proteomes" id="UP000678393"/>
    </source>
</evidence>
<evidence type="ECO:0000313" key="2">
    <source>
        <dbReference type="EMBL" id="CAG5127161.1"/>
    </source>
</evidence>
<organism evidence="2 3">
    <name type="scientific">Candidula unifasciata</name>
    <dbReference type="NCBI Taxonomy" id="100452"/>
    <lineage>
        <taxon>Eukaryota</taxon>
        <taxon>Metazoa</taxon>
        <taxon>Spiralia</taxon>
        <taxon>Lophotrochozoa</taxon>
        <taxon>Mollusca</taxon>
        <taxon>Gastropoda</taxon>
        <taxon>Heterobranchia</taxon>
        <taxon>Euthyneura</taxon>
        <taxon>Panpulmonata</taxon>
        <taxon>Eupulmonata</taxon>
        <taxon>Stylommatophora</taxon>
        <taxon>Helicina</taxon>
        <taxon>Helicoidea</taxon>
        <taxon>Geomitridae</taxon>
        <taxon>Candidula</taxon>
    </lineage>
</organism>